<dbReference type="KEGG" id="rhom:FRIFI_1152"/>
<feature type="transmembrane region" description="Helical" evidence="1">
    <location>
        <begin position="162"/>
        <end position="184"/>
    </location>
</feature>
<proteinExistence type="predicted"/>
<name>A0A2P2BQS0_9FIRM</name>
<sequence length="484" mass="55265">MAGIGFELKKIIDKDGYFSKTRTYFMSSLITIGPMIISILSFLIMQDILKKVGETYLNIQLFSSIIIYAFFISYILSNGISMFISRFVSDCIYEKKIGYIFESLIGSIIIYSISALIITSLLFINSTLDIYIKLATVMITIIIGIIWIEVVYLSAVKDYLKIVLGFVIGMLIITLGTIFGIKFINMPKLYIALLATLIGYIFISIMFIGIIYRAFGFDSLKLSRCMKFMESLDKYFELFLIGIFLALGAYSHNLIIWMTDSATVVDNTFRVASFYDVPSFYAFLSVIPAVVIFTVKVETLIYPKYKEFYNFVRDTGSINEIKRAKKELIDCVVMHMTHMIEVQFIGSFACIVLGFKLLPYMGFLSDSIEIFGILTLGALAYICMNFLIIMLLYFDARSESLKIATVFLITTIVLSTITVFIGKDFYGYGFFFSSIISMVFAFNEINKFFNRIEYHIFADQPMFNIKKKGIFSSIYGLFNKNKVV</sequence>
<feature type="transmembrane region" description="Helical" evidence="1">
    <location>
        <begin position="344"/>
        <end position="364"/>
    </location>
</feature>
<evidence type="ECO:0000313" key="3">
    <source>
        <dbReference type="Proteomes" id="UP000245695"/>
    </source>
</evidence>
<evidence type="ECO:0000313" key="2">
    <source>
        <dbReference type="EMBL" id="CEI72691.1"/>
    </source>
</evidence>
<keyword evidence="1" id="KW-1133">Transmembrane helix</keyword>
<feature type="transmembrane region" description="Helical" evidence="1">
    <location>
        <begin position="401"/>
        <end position="421"/>
    </location>
</feature>
<feature type="transmembrane region" description="Helical" evidence="1">
    <location>
        <begin position="97"/>
        <end position="124"/>
    </location>
</feature>
<dbReference type="AlphaFoldDB" id="A0A2P2BQS0"/>
<feature type="transmembrane region" description="Helical" evidence="1">
    <location>
        <begin position="190"/>
        <end position="215"/>
    </location>
</feature>
<keyword evidence="3" id="KW-1185">Reference proteome</keyword>
<keyword evidence="1 2" id="KW-0812">Transmembrane</keyword>
<keyword evidence="1" id="KW-0472">Membrane</keyword>
<dbReference type="Pfam" id="PF16933">
    <property type="entry name" value="PelG"/>
    <property type="match status" value="1"/>
</dbReference>
<feature type="transmembrane region" description="Helical" evidence="1">
    <location>
        <begin position="130"/>
        <end position="155"/>
    </location>
</feature>
<evidence type="ECO:0000256" key="1">
    <source>
        <dbReference type="SAM" id="Phobius"/>
    </source>
</evidence>
<organism evidence="2 3">
    <name type="scientific">Romboutsia hominis</name>
    <dbReference type="NCBI Taxonomy" id="1507512"/>
    <lineage>
        <taxon>Bacteria</taxon>
        <taxon>Bacillati</taxon>
        <taxon>Bacillota</taxon>
        <taxon>Clostridia</taxon>
        <taxon>Peptostreptococcales</taxon>
        <taxon>Peptostreptococcaceae</taxon>
        <taxon>Romboutsia</taxon>
    </lineage>
</organism>
<accession>A0A2P2BQS0</accession>
<protein>
    <submittedName>
        <fullName evidence="2">Transmembrane protein, ortholog TM1408</fullName>
    </submittedName>
</protein>
<feature type="transmembrane region" description="Helical" evidence="1">
    <location>
        <begin position="24"/>
        <end position="45"/>
    </location>
</feature>
<dbReference type="EMBL" id="LN650648">
    <property type="protein sequence ID" value="CEI72691.1"/>
    <property type="molecule type" value="Genomic_DNA"/>
</dbReference>
<dbReference type="RefSeq" id="WP_166505284.1">
    <property type="nucleotide sequence ID" value="NZ_LN650648.1"/>
</dbReference>
<feature type="transmembrane region" description="Helical" evidence="1">
    <location>
        <begin position="235"/>
        <end position="259"/>
    </location>
</feature>
<dbReference type="Proteomes" id="UP000245695">
    <property type="component" value="Chromosome 1"/>
</dbReference>
<gene>
    <name evidence="2" type="ORF">FRIFI_1152</name>
</gene>
<feature type="transmembrane region" description="Helical" evidence="1">
    <location>
        <begin position="427"/>
        <end position="445"/>
    </location>
</feature>
<reference evidence="2 3" key="1">
    <citation type="submission" date="2014-09" db="EMBL/GenBank/DDBJ databases">
        <authorList>
            <person name="Hornung B.V."/>
        </authorList>
    </citation>
    <scope>NUCLEOTIDE SEQUENCE [LARGE SCALE GENOMIC DNA]</scope>
    <source>
        <strain evidence="2 3">FRIFI</strain>
    </source>
</reference>
<feature type="transmembrane region" description="Helical" evidence="1">
    <location>
        <begin position="370"/>
        <end position="394"/>
    </location>
</feature>
<dbReference type="InterPro" id="IPR031617">
    <property type="entry name" value="PelG"/>
</dbReference>
<feature type="transmembrane region" description="Helical" evidence="1">
    <location>
        <begin position="57"/>
        <end position="76"/>
    </location>
</feature>
<feature type="transmembrane region" description="Helical" evidence="1">
    <location>
        <begin position="279"/>
        <end position="297"/>
    </location>
</feature>